<evidence type="ECO:0000256" key="2">
    <source>
        <dbReference type="ARBA" id="ARBA00007467"/>
    </source>
</evidence>
<name>A0A915C523_PARUN</name>
<evidence type="ECO:0000313" key="9">
    <source>
        <dbReference type="WBParaSite" id="PgR084X_g033_t07"/>
    </source>
</evidence>
<keyword evidence="5 6" id="KW-0472">Membrane</keyword>
<dbReference type="Pfam" id="PF02487">
    <property type="entry name" value="CLN3"/>
    <property type="match status" value="1"/>
</dbReference>
<keyword evidence="4 6" id="KW-1133">Transmembrane helix</keyword>
<evidence type="ECO:0000256" key="7">
    <source>
        <dbReference type="SAM" id="MobiDB-lite"/>
    </source>
</evidence>
<dbReference type="GO" id="GO:0012505">
    <property type="term" value="C:endomembrane system"/>
    <property type="evidence" value="ECO:0007669"/>
    <property type="project" value="UniProtKB-SubCell"/>
</dbReference>
<evidence type="ECO:0000256" key="1">
    <source>
        <dbReference type="ARBA" id="ARBA00004127"/>
    </source>
</evidence>
<dbReference type="PRINTS" id="PR01315">
    <property type="entry name" value="BATTENIN"/>
</dbReference>
<dbReference type="InterPro" id="IPR036259">
    <property type="entry name" value="MFS_trans_sf"/>
</dbReference>
<comment type="subcellular location">
    <subcellularLocation>
        <location evidence="1">Endomembrane system</location>
        <topology evidence="1">Multi-pass membrane protein</topology>
    </subcellularLocation>
    <subcellularLocation>
        <location evidence="6">Lysosome membrane</location>
        <topology evidence="6">Multi-pass membrane protein</topology>
    </subcellularLocation>
</comment>
<feature type="transmembrane region" description="Helical" evidence="6">
    <location>
        <begin position="12"/>
        <end position="32"/>
    </location>
</feature>
<dbReference type="PANTHER" id="PTHR10981:SF8">
    <property type="entry name" value="BATTENIN"/>
    <property type="match status" value="1"/>
</dbReference>
<dbReference type="GO" id="GO:0007040">
    <property type="term" value="P:lysosome organization"/>
    <property type="evidence" value="ECO:0007669"/>
    <property type="project" value="TreeGrafter"/>
</dbReference>
<dbReference type="GO" id="GO:0005765">
    <property type="term" value="C:lysosomal membrane"/>
    <property type="evidence" value="ECO:0007669"/>
    <property type="project" value="UniProtKB-SubCell"/>
</dbReference>
<organism evidence="8 9">
    <name type="scientific">Parascaris univalens</name>
    <name type="common">Nematode worm</name>
    <dbReference type="NCBI Taxonomy" id="6257"/>
    <lineage>
        <taxon>Eukaryota</taxon>
        <taxon>Metazoa</taxon>
        <taxon>Ecdysozoa</taxon>
        <taxon>Nematoda</taxon>
        <taxon>Chromadorea</taxon>
        <taxon>Rhabditida</taxon>
        <taxon>Spirurina</taxon>
        <taxon>Ascaridomorpha</taxon>
        <taxon>Ascaridoidea</taxon>
        <taxon>Ascarididae</taxon>
        <taxon>Parascaris</taxon>
    </lineage>
</organism>
<dbReference type="PANTHER" id="PTHR10981">
    <property type="entry name" value="BATTENIN"/>
    <property type="match status" value="1"/>
</dbReference>
<dbReference type="WBParaSite" id="PgR084X_g033_t07">
    <property type="protein sequence ID" value="PgR084X_g033_t07"/>
    <property type="gene ID" value="PgR084X_g033"/>
</dbReference>
<proteinExistence type="inferred from homology"/>
<keyword evidence="3 6" id="KW-0812">Transmembrane</keyword>
<keyword evidence="6" id="KW-0458">Lysosome</keyword>
<dbReference type="AlphaFoldDB" id="A0A915C523"/>
<evidence type="ECO:0000313" key="8">
    <source>
        <dbReference type="Proteomes" id="UP000887569"/>
    </source>
</evidence>
<dbReference type="GO" id="GO:0051453">
    <property type="term" value="P:regulation of intracellular pH"/>
    <property type="evidence" value="ECO:0007669"/>
    <property type="project" value="TreeGrafter"/>
</dbReference>
<dbReference type="SUPFAM" id="SSF103473">
    <property type="entry name" value="MFS general substrate transporter"/>
    <property type="match status" value="1"/>
</dbReference>
<evidence type="ECO:0000256" key="3">
    <source>
        <dbReference type="ARBA" id="ARBA00022692"/>
    </source>
</evidence>
<feature type="region of interest" description="Disordered" evidence="7">
    <location>
        <begin position="209"/>
        <end position="230"/>
    </location>
</feature>
<reference evidence="9" key="1">
    <citation type="submission" date="2022-11" db="UniProtKB">
        <authorList>
            <consortium name="WormBaseParasite"/>
        </authorList>
    </citation>
    <scope>IDENTIFICATION</scope>
</reference>
<dbReference type="InterPro" id="IPR003492">
    <property type="entry name" value="Battenin_disease_Cln3"/>
</dbReference>
<evidence type="ECO:0000256" key="4">
    <source>
        <dbReference type="ARBA" id="ARBA00022989"/>
    </source>
</evidence>
<dbReference type="Proteomes" id="UP000887569">
    <property type="component" value="Unplaced"/>
</dbReference>
<keyword evidence="8" id="KW-1185">Reference proteome</keyword>
<comment type="caution">
    <text evidence="6">Lacks conserved residue(s) required for the propagation of feature annotation.</text>
</comment>
<evidence type="ECO:0000256" key="5">
    <source>
        <dbReference type="ARBA" id="ARBA00023136"/>
    </source>
</evidence>
<sequence>MNRRWLNVRVLTAFWIIGLCNNYAYVIMLSAAEDILSQQEHLNITNTEKGCEETLTSRHCTTISTGAVLLADILPTLVVKMTFPLFMQRIPFGIRHLFVCVLQATSYLMVAFSVSIPMSLVGVIFASLGSGLGEITYLSLTPFFGRYWLLLSIPESVYQVKVFDPRSWIVPSSHLLRRKSVVIDQAVDEAMTNDAWKFESGAEVEKAAKGDKKRKMRSYSSTVTDGTLKQ</sequence>
<feature type="compositionally biased region" description="Polar residues" evidence="7">
    <location>
        <begin position="218"/>
        <end position="230"/>
    </location>
</feature>
<protein>
    <recommendedName>
        <fullName evidence="6">Battenin</fullName>
    </recommendedName>
</protein>
<accession>A0A915C523</accession>
<evidence type="ECO:0000256" key="6">
    <source>
        <dbReference type="RuleBase" id="RU361113"/>
    </source>
</evidence>
<comment type="similarity">
    <text evidence="2 6">Belongs to the battenin family.</text>
</comment>